<evidence type="ECO:0000313" key="7">
    <source>
        <dbReference type="EMBL" id="SMP17382.1"/>
    </source>
</evidence>
<protein>
    <submittedName>
        <fullName evidence="7">ABC transport system permease protein</fullName>
    </submittedName>
</protein>
<feature type="transmembrane region" description="Helical" evidence="6">
    <location>
        <begin position="91"/>
        <end position="112"/>
    </location>
</feature>
<feature type="transmembrane region" description="Helical" evidence="6">
    <location>
        <begin position="6"/>
        <end position="21"/>
    </location>
</feature>
<dbReference type="Proteomes" id="UP001157911">
    <property type="component" value="Unassembled WGS sequence"/>
</dbReference>
<feature type="transmembrane region" description="Helical" evidence="6">
    <location>
        <begin position="195"/>
        <end position="213"/>
    </location>
</feature>
<evidence type="ECO:0000256" key="1">
    <source>
        <dbReference type="ARBA" id="ARBA00004141"/>
    </source>
</evidence>
<dbReference type="EMBL" id="FXUB01000005">
    <property type="protein sequence ID" value="SMP17382.1"/>
    <property type="molecule type" value="Genomic_DNA"/>
</dbReference>
<keyword evidence="5 6" id="KW-0472">Membrane</keyword>
<evidence type="ECO:0000313" key="8">
    <source>
        <dbReference type="Proteomes" id="UP001157911"/>
    </source>
</evidence>
<keyword evidence="3 6" id="KW-0812">Transmembrane</keyword>
<reference evidence="7 8" key="1">
    <citation type="submission" date="2017-05" db="EMBL/GenBank/DDBJ databases">
        <authorList>
            <person name="Varghese N."/>
            <person name="Submissions S."/>
        </authorList>
    </citation>
    <scope>NUCLEOTIDE SEQUENCE [LARGE SCALE GENOMIC DNA]</scope>
    <source>
        <strain evidence="7 8">DSM 15522</strain>
    </source>
</reference>
<accession>A0ABY1NUM3</accession>
<evidence type="ECO:0000256" key="4">
    <source>
        <dbReference type="ARBA" id="ARBA00022989"/>
    </source>
</evidence>
<name>A0ABY1NUM3_9BACT</name>
<dbReference type="Pfam" id="PF03649">
    <property type="entry name" value="UPF0014"/>
    <property type="match status" value="1"/>
</dbReference>
<feature type="transmembrane region" description="Helical" evidence="6">
    <location>
        <begin position="124"/>
        <end position="143"/>
    </location>
</feature>
<feature type="transmembrane region" description="Helical" evidence="6">
    <location>
        <begin position="61"/>
        <end position="79"/>
    </location>
</feature>
<dbReference type="RefSeq" id="WP_283400969.1">
    <property type="nucleotide sequence ID" value="NZ_FXUB01000005.1"/>
</dbReference>
<feature type="transmembrane region" description="Helical" evidence="6">
    <location>
        <begin position="220"/>
        <end position="242"/>
    </location>
</feature>
<organism evidence="7 8">
    <name type="scientific">Desulfurobacterium pacificum</name>
    <dbReference type="NCBI Taxonomy" id="240166"/>
    <lineage>
        <taxon>Bacteria</taxon>
        <taxon>Pseudomonadati</taxon>
        <taxon>Aquificota</taxon>
        <taxon>Aquificia</taxon>
        <taxon>Desulfurobacteriales</taxon>
        <taxon>Desulfurobacteriaceae</taxon>
        <taxon>Desulfurobacterium</taxon>
    </lineage>
</organism>
<comment type="similarity">
    <text evidence="2">Belongs to the UPF0014 family.</text>
</comment>
<sequence length="255" mass="28456">MEHYVKIVVVSYLMILAVAYFDRKFNVGFWKEILRSSVLSLLQLVAVGFIILFLLKLKLNYVNFAIVLLFFVNASIISTKRFEFKGYPRKWGFFITFMSISTMSIVSLTLLYMSGILHFKANSLIPLAGIVTAAGMRSLSLGYKYLKTKLRDLEDIILGMAALGASNVQIFHFIFKELINDITVPVRDMLRSAGIVHIPGVMVGLLLAGIIPIKAALVQFAVLSTMVFQFTFVPAIALFTLIEKFGIKIESGGAH</sequence>
<evidence type="ECO:0000256" key="6">
    <source>
        <dbReference type="SAM" id="Phobius"/>
    </source>
</evidence>
<comment type="caution">
    <text evidence="7">The sequence shown here is derived from an EMBL/GenBank/DDBJ whole genome shotgun (WGS) entry which is preliminary data.</text>
</comment>
<evidence type="ECO:0000256" key="2">
    <source>
        <dbReference type="ARBA" id="ARBA00005268"/>
    </source>
</evidence>
<comment type="subcellular location">
    <subcellularLocation>
        <location evidence="1">Membrane</location>
        <topology evidence="1">Multi-pass membrane protein</topology>
    </subcellularLocation>
</comment>
<evidence type="ECO:0000256" key="5">
    <source>
        <dbReference type="ARBA" id="ARBA00023136"/>
    </source>
</evidence>
<dbReference type="InterPro" id="IPR005226">
    <property type="entry name" value="UPF0014_fam"/>
</dbReference>
<keyword evidence="4 6" id="KW-1133">Transmembrane helix</keyword>
<evidence type="ECO:0000256" key="3">
    <source>
        <dbReference type="ARBA" id="ARBA00022692"/>
    </source>
</evidence>
<feature type="transmembrane region" description="Helical" evidence="6">
    <location>
        <begin position="33"/>
        <end position="55"/>
    </location>
</feature>
<gene>
    <name evidence="7" type="ORF">SAMN06265339_1522</name>
</gene>
<dbReference type="PANTHER" id="PTHR30028">
    <property type="entry name" value="UPF0014 INNER MEMBRANE PROTEIN YBBM-RELATED"/>
    <property type="match status" value="1"/>
</dbReference>
<proteinExistence type="inferred from homology"/>
<feature type="transmembrane region" description="Helical" evidence="6">
    <location>
        <begin position="155"/>
        <end position="175"/>
    </location>
</feature>
<dbReference type="PANTHER" id="PTHR30028:SF0">
    <property type="entry name" value="PROTEIN ALUMINUM SENSITIVE 3"/>
    <property type="match status" value="1"/>
</dbReference>
<keyword evidence="8" id="KW-1185">Reference proteome</keyword>